<dbReference type="InterPro" id="IPR036890">
    <property type="entry name" value="HATPase_C_sf"/>
</dbReference>
<comment type="catalytic activity">
    <reaction evidence="1">
        <text>ATP + protein L-histidine = ADP + protein N-phospho-L-histidine.</text>
        <dbReference type="EC" id="2.7.13.3"/>
    </reaction>
</comment>
<dbReference type="PROSITE" id="PS50109">
    <property type="entry name" value="HIS_KIN"/>
    <property type="match status" value="1"/>
</dbReference>
<keyword evidence="6 12" id="KW-0812">Transmembrane</keyword>
<proteinExistence type="predicted"/>
<dbReference type="SMART" id="SM00388">
    <property type="entry name" value="HisKA"/>
    <property type="match status" value="1"/>
</dbReference>
<reference evidence="15 16" key="1">
    <citation type="submission" date="2024-09" db="EMBL/GenBank/DDBJ databases">
        <authorList>
            <person name="Sun Q."/>
            <person name="Mori K."/>
        </authorList>
    </citation>
    <scope>NUCLEOTIDE SEQUENCE [LARGE SCALE GENOMIC DNA]</scope>
    <source>
        <strain evidence="15 16">TISTR 1856</strain>
    </source>
</reference>
<dbReference type="PROSITE" id="PS50885">
    <property type="entry name" value="HAMP"/>
    <property type="match status" value="1"/>
</dbReference>
<dbReference type="CDD" id="cd00082">
    <property type="entry name" value="HisKA"/>
    <property type="match status" value="1"/>
</dbReference>
<dbReference type="PANTHER" id="PTHR45436">
    <property type="entry name" value="SENSOR HISTIDINE KINASE YKOH"/>
    <property type="match status" value="1"/>
</dbReference>
<sequence>MVRPSIRHLTLQSRLLVITALLLLAAMTTVGVASTQLLRQNLESQVDDALQENAVAVTASLPDLLATGRLLLLSDTYLEVSDADGSSPRAFCTRSAGDGCAAAPALPALTADYVARHQGRPLTLTDPTGTTSWRVVVVADPTAPVNIAVALPLTEVEDTLDHFRTVAVLVGFSVLVAGTALAALAIRRSFRPLADIESTAEAIASGNLSRRIPAAPPTTEVGRLGAALNAMLTRIERSFRAQERSEEQMRRFVADASHELRTPLAAIRGFAELYRQGAVRGEEDVARVMGRIEAESTRLGRLVEDLLLLARLDEAQRRRAAEPEPVDLAVLASDAVHDARALSRDREVRLTGILAGSGPGPAVVLADDAGLRQVVTNLLANAVHHTPPGTPVEVAVGRVQGPGGPESVLEVRDHGPGLTPEQAERVFERFYRVDASRMRGSGGGSGLGLAIVATIVTGHGGTVAVDETPGGGATFRLRFRAAGHPGPDPDLDDQPGPDER</sequence>
<dbReference type="SUPFAM" id="SSF158472">
    <property type="entry name" value="HAMP domain-like"/>
    <property type="match status" value="1"/>
</dbReference>
<dbReference type="SMART" id="SM00387">
    <property type="entry name" value="HATPase_c"/>
    <property type="match status" value="1"/>
</dbReference>
<keyword evidence="16" id="KW-1185">Reference proteome</keyword>
<evidence type="ECO:0000256" key="11">
    <source>
        <dbReference type="SAM" id="MobiDB-lite"/>
    </source>
</evidence>
<evidence type="ECO:0000256" key="1">
    <source>
        <dbReference type="ARBA" id="ARBA00000085"/>
    </source>
</evidence>
<comment type="subcellular location">
    <subcellularLocation>
        <location evidence="2">Cell membrane</location>
    </subcellularLocation>
</comment>
<dbReference type="Gene3D" id="6.10.340.10">
    <property type="match status" value="1"/>
</dbReference>
<evidence type="ECO:0000256" key="7">
    <source>
        <dbReference type="ARBA" id="ARBA00022777"/>
    </source>
</evidence>
<dbReference type="RefSeq" id="WP_380136896.1">
    <property type="nucleotide sequence ID" value="NZ_JBHLUI010000008.1"/>
</dbReference>
<dbReference type="InterPro" id="IPR003661">
    <property type="entry name" value="HisK_dim/P_dom"/>
</dbReference>
<name>A0ABV5LWK3_9ACTN</name>
<feature type="domain" description="Histidine kinase" evidence="13">
    <location>
        <begin position="255"/>
        <end position="483"/>
    </location>
</feature>
<dbReference type="Pfam" id="PF02518">
    <property type="entry name" value="HATPase_c"/>
    <property type="match status" value="1"/>
</dbReference>
<dbReference type="EC" id="2.7.13.3" evidence="3"/>
<evidence type="ECO:0000313" key="16">
    <source>
        <dbReference type="Proteomes" id="UP001589748"/>
    </source>
</evidence>
<dbReference type="Pfam" id="PF00672">
    <property type="entry name" value="HAMP"/>
    <property type="match status" value="1"/>
</dbReference>
<dbReference type="InterPro" id="IPR003594">
    <property type="entry name" value="HATPase_dom"/>
</dbReference>
<evidence type="ECO:0000256" key="12">
    <source>
        <dbReference type="SAM" id="Phobius"/>
    </source>
</evidence>
<dbReference type="InterPro" id="IPR050428">
    <property type="entry name" value="TCS_sensor_his_kinase"/>
</dbReference>
<dbReference type="EMBL" id="JBHMDM010000007">
    <property type="protein sequence ID" value="MFB9378472.1"/>
    <property type="molecule type" value="Genomic_DNA"/>
</dbReference>
<evidence type="ECO:0000256" key="2">
    <source>
        <dbReference type="ARBA" id="ARBA00004236"/>
    </source>
</evidence>
<evidence type="ECO:0000256" key="6">
    <source>
        <dbReference type="ARBA" id="ARBA00022692"/>
    </source>
</evidence>
<dbReference type="Pfam" id="PF00512">
    <property type="entry name" value="HisKA"/>
    <property type="match status" value="1"/>
</dbReference>
<dbReference type="SMART" id="SM00304">
    <property type="entry name" value="HAMP"/>
    <property type="match status" value="1"/>
</dbReference>
<evidence type="ECO:0000259" key="14">
    <source>
        <dbReference type="PROSITE" id="PS50885"/>
    </source>
</evidence>
<evidence type="ECO:0000256" key="3">
    <source>
        <dbReference type="ARBA" id="ARBA00012438"/>
    </source>
</evidence>
<keyword evidence="8 12" id="KW-1133">Transmembrane helix</keyword>
<dbReference type="Proteomes" id="UP001589748">
    <property type="component" value="Unassembled WGS sequence"/>
</dbReference>
<dbReference type="CDD" id="cd00075">
    <property type="entry name" value="HATPase"/>
    <property type="match status" value="1"/>
</dbReference>
<keyword evidence="7 15" id="KW-0418">Kinase</keyword>
<evidence type="ECO:0000256" key="5">
    <source>
        <dbReference type="ARBA" id="ARBA00022679"/>
    </source>
</evidence>
<protein>
    <recommendedName>
        <fullName evidence="3">histidine kinase</fullName>
        <ecNumber evidence="3">2.7.13.3</ecNumber>
    </recommendedName>
</protein>
<dbReference type="Gene3D" id="1.10.287.130">
    <property type="match status" value="1"/>
</dbReference>
<evidence type="ECO:0000256" key="9">
    <source>
        <dbReference type="ARBA" id="ARBA00023012"/>
    </source>
</evidence>
<dbReference type="PRINTS" id="PR00344">
    <property type="entry name" value="BCTRLSENSOR"/>
</dbReference>
<evidence type="ECO:0000256" key="8">
    <source>
        <dbReference type="ARBA" id="ARBA00022989"/>
    </source>
</evidence>
<feature type="transmembrane region" description="Helical" evidence="12">
    <location>
        <begin position="166"/>
        <end position="186"/>
    </location>
</feature>
<comment type="caution">
    <text evidence="15">The sequence shown here is derived from an EMBL/GenBank/DDBJ whole genome shotgun (WGS) entry which is preliminary data.</text>
</comment>
<feature type="compositionally biased region" description="Acidic residues" evidence="11">
    <location>
        <begin position="489"/>
        <end position="500"/>
    </location>
</feature>
<feature type="domain" description="HAMP" evidence="14">
    <location>
        <begin position="187"/>
        <end position="240"/>
    </location>
</feature>
<feature type="region of interest" description="Disordered" evidence="11">
    <location>
        <begin position="480"/>
        <end position="500"/>
    </location>
</feature>
<organism evidence="15 16">
    <name type="scientific">Kineococcus gynurae</name>
    <dbReference type="NCBI Taxonomy" id="452979"/>
    <lineage>
        <taxon>Bacteria</taxon>
        <taxon>Bacillati</taxon>
        <taxon>Actinomycetota</taxon>
        <taxon>Actinomycetes</taxon>
        <taxon>Kineosporiales</taxon>
        <taxon>Kineosporiaceae</taxon>
        <taxon>Kineococcus</taxon>
    </lineage>
</organism>
<keyword evidence="10 12" id="KW-0472">Membrane</keyword>
<dbReference type="SUPFAM" id="SSF47384">
    <property type="entry name" value="Homodimeric domain of signal transducing histidine kinase"/>
    <property type="match status" value="1"/>
</dbReference>
<dbReference type="InterPro" id="IPR036097">
    <property type="entry name" value="HisK_dim/P_sf"/>
</dbReference>
<dbReference type="InterPro" id="IPR003660">
    <property type="entry name" value="HAMP_dom"/>
</dbReference>
<dbReference type="InterPro" id="IPR004358">
    <property type="entry name" value="Sig_transdc_His_kin-like_C"/>
</dbReference>
<keyword evidence="5" id="KW-0808">Transferase</keyword>
<keyword evidence="9" id="KW-0902">Two-component regulatory system</keyword>
<accession>A0ABV5LWK3</accession>
<evidence type="ECO:0000259" key="13">
    <source>
        <dbReference type="PROSITE" id="PS50109"/>
    </source>
</evidence>
<gene>
    <name evidence="15" type="ORF">ACFFVI_16010</name>
</gene>
<evidence type="ECO:0000256" key="10">
    <source>
        <dbReference type="ARBA" id="ARBA00023136"/>
    </source>
</evidence>
<dbReference type="GO" id="GO:0016301">
    <property type="term" value="F:kinase activity"/>
    <property type="evidence" value="ECO:0007669"/>
    <property type="project" value="UniProtKB-KW"/>
</dbReference>
<dbReference type="PANTHER" id="PTHR45436:SF5">
    <property type="entry name" value="SENSOR HISTIDINE KINASE TRCS"/>
    <property type="match status" value="1"/>
</dbReference>
<dbReference type="CDD" id="cd06225">
    <property type="entry name" value="HAMP"/>
    <property type="match status" value="1"/>
</dbReference>
<dbReference type="SUPFAM" id="SSF55874">
    <property type="entry name" value="ATPase domain of HSP90 chaperone/DNA topoisomerase II/histidine kinase"/>
    <property type="match status" value="1"/>
</dbReference>
<evidence type="ECO:0000313" key="15">
    <source>
        <dbReference type="EMBL" id="MFB9378472.1"/>
    </source>
</evidence>
<dbReference type="InterPro" id="IPR005467">
    <property type="entry name" value="His_kinase_dom"/>
</dbReference>
<dbReference type="Gene3D" id="3.30.565.10">
    <property type="entry name" value="Histidine kinase-like ATPase, C-terminal domain"/>
    <property type="match status" value="1"/>
</dbReference>
<evidence type="ECO:0000256" key="4">
    <source>
        <dbReference type="ARBA" id="ARBA00022553"/>
    </source>
</evidence>
<keyword evidence="4" id="KW-0597">Phosphoprotein</keyword>